<dbReference type="EMBL" id="JAUJFL010000003">
    <property type="protein sequence ID" value="KAK2607925.1"/>
    <property type="molecule type" value="Genomic_DNA"/>
</dbReference>
<feature type="transmembrane region" description="Helical" evidence="8">
    <location>
        <begin position="270"/>
        <end position="296"/>
    </location>
</feature>
<feature type="transmembrane region" description="Helical" evidence="8">
    <location>
        <begin position="71"/>
        <end position="89"/>
    </location>
</feature>
<feature type="transmembrane region" description="Helical" evidence="8">
    <location>
        <begin position="199"/>
        <end position="218"/>
    </location>
</feature>
<feature type="transmembrane region" description="Helical" evidence="8">
    <location>
        <begin position="343"/>
        <end position="362"/>
    </location>
</feature>
<organism evidence="10 11">
    <name type="scientific">Phomopsis amygdali</name>
    <name type="common">Fusicoccum amygdali</name>
    <dbReference type="NCBI Taxonomy" id="1214568"/>
    <lineage>
        <taxon>Eukaryota</taxon>
        <taxon>Fungi</taxon>
        <taxon>Dikarya</taxon>
        <taxon>Ascomycota</taxon>
        <taxon>Pezizomycotina</taxon>
        <taxon>Sordariomycetes</taxon>
        <taxon>Sordariomycetidae</taxon>
        <taxon>Diaporthales</taxon>
        <taxon>Diaporthaceae</taxon>
        <taxon>Diaporthe</taxon>
    </lineage>
</organism>
<feature type="transmembrane region" description="Helical" evidence="8">
    <location>
        <begin position="230"/>
        <end position="249"/>
    </location>
</feature>
<dbReference type="PANTHER" id="PTHR23501:SF12">
    <property type="entry name" value="MAJOR FACILITATOR SUPERFAMILY (MFS) PROFILE DOMAIN-CONTAINING PROTEIN-RELATED"/>
    <property type="match status" value="1"/>
</dbReference>
<dbReference type="Proteomes" id="UP001265746">
    <property type="component" value="Unassembled WGS sequence"/>
</dbReference>
<feature type="transmembrane region" description="Helical" evidence="8">
    <location>
        <begin position="109"/>
        <end position="129"/>
    </location>
</feature>
<keyword evidence="6 8" id="KW-0472">Membrane</keyword>
<dbReference type="SUPFAM" id="SSF103473">
    <property type="entry name" value="MFS general substrate transporter"/>
    <property type="match status" value="2"/>
</dbReference>
<evidence type="ECO:0000256" key="4">
    <source>
        <dbReference type="ARBA" id="ARBA00022692"/>
    </source>
</evidence>
<evidence type="ECO:0000256" key="3">
    <source>
        <dbReference type="ARBA" id="ARBA00022448"/>
    </source>
</evidence>
<feature type="compositionally biased region" description="Basic and acidic residues" evidence="7">
    <location>
        <begin position="14"/>
        <end position="32"/>
    </location>
</feature>
<dbReference type="InterPro" id="IPR011701">
    <property type="entry name" value="MFS"/>
</dbReference>
<evidence type="ECO:0000259" key="9">
    <source>
        <dbReference type="PROSITE" id="PS50850"/>
    </source>
</evidence>
<reference evidence="10" key="1">
    <citation type="submission" date="2023-06" db="EMBL/GenBank/DDBJ databases">
        <authorList>
            <person name="Noh H."/>
        </authorList>
    </citation>
    <scope>NUCLEOTIDE SEQUENCE</scope>
    <source>
        <strain evidence="10">DUCC20226</strain>
    </source>
</reference>
<feature type="transmembrane region" description="Helical" evidence="8">
    <location>
        <begin position="439"/>
        <end position="461"/>
    </location>
</feature>
<dbReference type="AlphaFoldDB" id="A0AAD9SHM7"/>
<evidence type="ECO:0000313" key="11">
    <source>
        <dbReference type="Proteomes" id="UP001265746"/>
    </source>
</evidence>
<feature type="compositionally biased region" description="Polar residues" evidence="7">
    <location>
        <begin position="1"/>
        <end position="13"/>
    </location>
</feature>
<evidence type="ECO:0000256" key="1">
    <source>
        <dbReference type="ARBA" id="ARBA00004141"/>
    </source>
</evidence>
<sequence>MSQTYTTQLSLNEKSNHVEKNDGQTDPERSTTEADSVSPGTFENGNNPESGLHDGPASPPLSEPKRSITGIRWLLVCVAIFSANILYGLDTTIVADIQGTISTTFNNVTQLGWLGIGFTLGSTVAILPLGKAFGIFDNKWIFVGSLIHFAAASALCGAAPNMQAMIVGRVWAGVGGAGMYLGTLNLVTVLSVPKEQPFYIALTGFSYGSGCILGPLVGGALADSPATWRWAFYLNLCVFGALSPIYLFLLPSLPRRPDSSFIQHLRALDWLGMMLTVGLYVSFTLAFTFGGVIWAWSDGRTIALIVVFGVLTIAFVITQRLALFTNTMDRLFPCDLVADPQLVLLYIIMACGGATLFVSLYYIPLYFLFVYGDGGVQAAVRLLPYICFYVATILFCGACMSRTGWHNLWFLVSGMCLVAGGATMYTIKIDTPLSNLYGFISLLGLGMATSQAGYAVGNHLVREERAAELIQFLNISQGQSQLIGLVIASSVFQTQAFSGLESILGGQYSEVDIRAAVAGAQSIIFEQLDEDTRRQCLVVIVNSIGSCWTLVIAAGATYTICSAFLSRNRVIQMDKEKAVRIAQE</sequence>
<feature type="transmembrane region" description="Helical" evidence="8">
    <location>
        <begin position="141"/>
        <end position="160"/>
    </location>
</feature>
<comment type="subcellular location">
    <subcellularLocation>
        <location evidence="1">Membrane</location>
        <topology evidence="1">Multi-pass membrane protein</topology>
    </subcellularLocation>
</comment>
<dbReference type="GO" id="GO:0005886">
    <property type="term" value="C:plasma membrane"/>
    <property type="evidence" value="ECO:0007669"/>
    <property type="project" value="TreeGrafter"/>
</dbReference>
<evidence type="ECO:0000256" key="6">
    <source>
        <dbReference type="ARBA" id="ARBA00023136"/>
    </source>
</evidence>
<feature type="transmembrane region" description="Helical" evidence="8">
    <location>
        <begin position="537"/>
        <end position="565"/>
    </location>
</feature>
<keyword evidence="3" id="KW-0813">Transport</keyword>
<feature type="transmembrane region" description="Helical" evidence="8">
    <location>
        <begin position="166"/>
        <end position="187"/>
    </location>
</feature>
<evidence type="ECO:0000256" key="8">
    <source>
        <dbReference type="SAM" id="Phobius"/>
    </source>
</evidence>
<dbReference type="PANTHER" id="PTHR23501">
    <property type="entry name" value="MAJOR FACILITATOR SUPERFAMILY"/>
    <property type="match status" value="1"/>
</dbReference>
<dbReference type="GO" id="GO:0022857">
    <property type="term" value="F:transmembrane transporter activity"/>
    <property type="evidence" value="ECO:0007669"/>
    <property type="project" value="InterPro"/>
</dbReference>
<dbReference type="InterPro" id="IPR020846">
    <property type="entry name" value="MFS_dom"/>
</dbReference>
<evidence type="ECO:0000313" key="10">
    <source>
        <dbReference type="EMBL" id="KAK2607925.1"/>
    </source>
</evidence>
<gene>
    <name evidence="10" type="ORF">N8I77_006565</name>
</gene>
<feature type="compositionally biased region" description="Polar residues" evidence="7">
    <location>
        <begin position="33"/>
        <end position="49"/>
    </location>
</feature>
<name>A0AAD9SHM7_PHOAM</name>
<evidence type="ECO:0000256" key="5">
    <source>
        <dbReference type="ARBA" id="ARBA00022989"/>
    </source>
</evidence>
<keyword evidence="11" id="KW-1185">Reference proteome</keyword>
<proteinExistence type="inferred from homology"/>
<keyword evidence="5 8" id="KW-1133">Transmembrane helix</keyword>
<dbReference type="Gene3D" id="1.20.1250.20">
    <property type="entry name" value="MFS general substrate transporter like domains"/>
    <property type="match status" value="1"/>
</dbReference>
<feature type="transmembrane region" description="Helical" evidence="8">
    <location>
        <begin position="408"/>
        <end position="427"/>
    </location>
</feature>
<comment type="similarity">
    <text evidence="2">Belongs to the major facilitator superfamily. TCR/Tet family.</text>
</comment>
<evidence type="ECO:0000256" key="2">
    <source>
        <dbReference type="ARBA" id="ARBA00007520"/>
    </source>
</evidence>
<dbReference type="InterPro" id="IPR036259">
    <property type="entry name" value="MFS_trans_sf"/>
</dbReference>
<feature type="transmembrane region" description="Helical" evidence="8">
    <location>
        <begin position="382"/>
        <end position="401"/>
    </location>
</feature>
<comment type="caution">
    <text evidence="10">The sequence shown here is derived from an EMBL/GenBank/DDBJ whole genome shotgun (WGS) entry which is preliminary data.</text>
</comment>
<accession>A0AAD9SHM7</accession>
<protein>
    <recommendedName>
        <fullName evidence="9">Major facilitator superfamily (MFS) profile domain-containing protein</fullName>
    </recommendedName>
</protein>
<feature type="domain" description="Major facilitator superfamily (MFS) profile" evidence="9">
    <location>
        <begin position="76"/>
        <end position="584"/>
    </location>
</feature>
<dbReference type="Pfam" id="PF07690">
    <property type="entry name" value="MFS_1"/>
    <property type="match status" value="1"/>
</dbReference>
<keyword evidence="4 8" id="KW-0812">Transmembrane</keyword>
<feature type="transmembrane region" description="Helical" evidence="8">
    <location>
        <begin position="302"/>
        <end position="323"/>
    </location>
</feature>
<evidence type="ECO:0000256" key="7">
    <source>
        <dbReference type="SAM" id="MobiDB-lite"/>
    </source>
</evidence>
<dbReference type="PROSITE" id="PS50850">
    <property type="entry name" value="MFS"/>
    <property type="match status" value="1"/>
</dbReference>
<feature type="region of interest" description="Disordered" evidence="7">
    <location>
        <begin position="1"/>
        <end position="61"/>
    </location>
</feature>